<dbReference type="EMBL" id="CAJHNH020001879">
    <property type="protein sequence ID" value="CAG5124807.1"/>
    <property type="molecule type" value="Genomic_DNA"/>
</dbReference>
<dbReference type="GO" id="GO:0051497">
    <property type="term" value="P:negative regulation of stress fiber assembly"/>
    <property type="evidence" value="ECO:0007669"/>
    <property type="project" value="TreeGrafter"/>
</dbReference>
<dbReference type="InterPro" id="IPR004328">
    <property type="entry name" value="BRO1_dom"/>
</dbReference>
<keyword evidence="3" id="KW-1185">Reference proteome</keyword>
<protein>
    <recommendedName>
        <fullName evidence="1">BRO1 domain-containing protein</fullName>
    </recommendedName>
</protein>
<dbReference type="SMART" id="SM01041">
    <property type="entry name" value="BRO1"/>
    <property type="match status" value="1"/>
</dbReference>
<dbReference type="Pfam" id="PF03097">
    <property type="entry name" value="BRO1"/>
    <property type="match status" value="1"/>
</dbReference>
<comment type="caution">
    <text evidence="2">The sequence shown here is derived from an EMBL/GenBank/DDBJ whole genome shotgun (WGS) entry which is preliminary data.</text>
</comment>
<reference evidence="2" key="1">
    <citation type="submission" date="2021-04" db="EMBL/GenBank/DDBJ databases">
        <authorList>
            <consortium name="Molecular Ecology Group"/>
        </authorList>
    </citation>
    <scope>NUCLEOTIDE SEQUENCE</scope>
</reference>
<dbReference type="Proteomes" id="UP000678393">
    <property type="component" value="Unassembled WGS sequence"/>
</dbReference>
<dbReference type="Gene3D" id="1.25.40.280">
    <property type="entry name" value="alix/aip1 like domains"/>
    <property type="match status" value="1"/>
</dbReference>
<accession>A0A8S3Z5G9</accession>
<evidence type="ECO:0000313" key="3">
    <source>
        <dbReference type="Proteomes" id="UP000678393"/>
    </source>
</evidence>
<dbReference type="InterPro" id="IPR047138">
    <property type="entry name" value="RHPN1_2"/>
</dbReference>
<proteinExistence type="predicted"/>
<feature type="domain" description="BRO1" evidence="1">
    <location>
        <begin position="1"/>
        <end position="301"/>
    </location>
</feature>
<name>A0A8S3Z5G9_9EUPU</name>
<dbReference type="PANTHER" id="PTHR23031">
    <property type="entry name" value="RHOPHILIN"/>
    <property type="match status" value="1"/>
</dbReference>
<dbReference type="PROSITE" id="PS51180">
    <property type="entry name" value="BRO1"/>
    <property type="match status" value="1"/>
</dbReference>
<dbReference type="InterPro" id="IPR038499">
    <property type="entry name" value="BRO1_sf"/>
</dbReference>
<gene>
    <name evidence="2" type="ORF">CUNI_LOCUS10365</name>
</gene>
<dbReference type="OrthoDB" id="64867at2759"/>
<evidence type="ECO:0000259" key="1">
    <source>
        <dbReference type="PROSITE" id="PS51180"/>
    </source>
</evidence>
<feature type="non-terminal residue" evidence="2">
    <location>
        <position position="1"/>
    </location>
</feature>
<feature type="non-terminal residue" evidence="2">
    <location>
        <position position="301"/>
    </location>
</feature>
<evidence type="ECO:0000313" key="2">
    <source>
        <dbReference type="EMBL" id="CAG5124807.1"/>
    </source>
</evidence>
<dbReference type="AlphaFoldDB" id="A0A8S3Z5G9"/>
<dbReference type="PANTHER" id="PTHR23031:SF15">
    <property type="entry name" value="LD12055P"/>
    <property type="match status" value="1"/>
</dbReference>
<sequence length="301" mass="34147">YDCLTGVPDTQKSVGFEKGCVLYNIGALYTQIACRQDRTTHEGVVQAIVNFEKAAGAFQYLENRFSSAPSQDMQQQTLSMLVSLMLAQAQECVLEGWLLAGSKDGLSNCCHVAGEAARVAEKYKQTHEKMCQEPTKSYLPFSWLSMAESKYHFYRGLAHFYVAAALLDQKDSGDVTRLRQMFETILLDSATRDENNGLKLPTTEEERRCIGKAHLREAVINHEESLRIHNLCKQLRRIDTFRDILHKTHERALNRFSALEEEDDFSESLIASDIVAQTEHDSSAVLPDFSKVKVVDIFWRL</sequence>
<organism evidence="2 3">
    <name type="scientific">Candidula unifasciata</name>
    <dbReference type="NCBI Taxonomy" id="100452"/>
    <lineage>
        <taxon>Eukaryota</taxon>
        <taxon>Metazoa</taxon>
        <taxon>Spiralia</taxon>
        <taxon>Lophotrochozoa</taxon>
        <taxon>Mollusca</taxon>
        <taxon>Gastropoda</taxon>
        <taxon>Heterobranchia</taxon>
        <taxon>Euthyneura</taxon>
        <taxon>Panpulmonata</taxon>
        <taxon>Eupulmonata</taxon>
        <taxon>Stylommatophora</taxon>
        <taxon>Helicina</taxon>
        <taxon>Helicoidea</taxon>
        <taxon>Geomitridae</taxon>
        <taxon>Candidula</taxon>
    </lineage>
</organism>